<dbReference type="AlphaFoldDB" id="A0A1D3CUB3"/>
<evidence type="ECO:0000313" key="2">
    <source>
        <dbReference type="Proteomes" id="UP000095192"/>
    </source>
</evidence>
<reference evidence="1 2" key="1">
    <citation type="journal article" date="2016" name="BMC Genomics">
        <title>Comparative genomics reveals Cyclospora cayetanensis possesses coccidia-like metabolism and invasion components but unique surface antigens.</title>
        <authorList>
            <person name="Liu S."/>
            <person name="Wang L."/>
            <person name="Zheng H."/>
            <person name="Xu Z."/>
            <person name="Roellig D.M."/>
            <person name="Li N."/>
            <person name="Frace M.A."/>
            <person name="Tang K."/>
            <person name="Arrowood M.J."/>
            <person name="Moss D.M."/>
            <person name="Zhang L."/>
            <person name="Feng Y."/>
            <person name="Xiao L."/>
        </authorList>
    </citation>
    <scope>NUCLEOTIDE SEQUENCE [LARGE SCALE GENOMIC DNA]</scope>
    <source>
        <strain evidence="1 2">CHN_HEN01</strain>
    </source>
</reference>
<protein>
    <submittedName>
        <fullName evidence="1">Uncharacterized protein</fullName>
    </submittedName>
</protein>
<dbReference type="InParanoid" id="A0A1D3CUB3"/>
<accession>A0A1D3CUB3</accession>
<evidence type="ECO:0000313" key="1">
    <source>
        <dbReference type="EMBL" id="OEH74787.1"/>
    </source>
</evidence>
<keyword evidence="2" id="KW-1185">Reference proteome</keyword>
<dbReference type="EMBL" id="JROU02001935">
    <property type="protein sequence ID" value="OEH74787.1"/>
    <property type="molecule type" value="Genomic_DNA"/>
</dbReference>
<proteinExistence type="predicted"/>
<sequence>MSSSWVVQAMCGVRWFRRLLQYDAELAGSLESSGSTVPVLQSAPVLCRIACDESNNVNSGNRTVYASIGLCQNSTLLSADGAHMLMSVCVGHVQKVGCARRVRLRWCRIACAIINNINSSNTIAYVSMGLCPIGALKCVVKAMCGMGVGADKRSNIEVLFGTTGYFGFWLCTDGAHLLVPPTISVAAIESLMRILSIAMAEAESSEWSSRRHPCSGEPEDIRMGISSQCVVVVWYNWIFRHVVRSVTGASQPSVHSDKQPMCRRCCSVQLVYSSCAECYRSLAGVRAFRPPGQDDAELAGSLNASGRMVPVHKYPLVLCRIPCAQSNNLNSLNRIAYAPVRLVKSGRPLLNWQVVCTPVAVRFLCFKLRWCCNVVLHVLKATISIASTESLMLCTAAAHLLMPVCVGDFQQVGCESHMRLCADGAHLLMPVCVGHIQLVGCAGHVGNPVEVLFVCLNLLWCRRVVSHVFKAIMSIQALESFMLCANAAHLLMPISSQCVGGVVWYNWTFRLVVRSNTGESLKSRCKLKATSGVPSGILVKESLRTFECL</sequence>
<dbReference type="Proteomes" id="UP000095192">
    <property type="component" value="Unassembled WGS sequence"/>
</dbReference>
<name>A0A1D3CUB3_9EIME</name>
<comment type="caution">
    <text evidence="1">The sequence shown here is derived from an EMBL/GenBank/DDBJ whole genome shotgun (WGS) entry which is preliminary data.</text>
</comment>
<organism evidence="1 2">
    <name type="scientific">Cyclospora cayetanensis</name>
    <dbReference type="NCBI Taxonomy" id="88456"/>
    <lineage>
        <taxon>Eukaryota</taxon>
        <taxon>Sar</taxon>
        <taxon>Alveolata</taxon>
        <taxon>Apicomplexa</taxon>
        <taxon>Conoidasida</taxon>
        <taxon>Coccidia</taxon>
        <taxon>Eucoccidiorida</taxon>
        <taxon>Eimeriorina</taxon>
        <taxon>Eimeriidae</taxon>
        <taxon>Cyclospora</taxon>
    </lineage>
</organism>
<gene>
    <name evidence="1" type="ORF">cyc_06379</name>
</gene>
<dbReference type="VEuPathDB" id="ToxoDB:cyc_06379"/>